<gene>
    <name evidence="1" type="ORF">UCMB321_0122</name>
</gene>
<accession>A0A0C2IFI6</accession>
<keyword evidence="2" id="KW-1185">Reference proteome</keyword>
<dbReference type="Proteomes" id="UP000031535">
    <property type="component" value="Unassembled WGS sequence"/>
</dbReference>
<dbReference type="EMBL" id="JXDG01000003">
    <property type="protein sequence ID" value="KIH85755.1"/>
    <property type="molecule type" value="Genomic_DNA"/>
</dbReference>
<evidence type="ECO:0000313" key="2">
    <source>
        <dbReference type="Proteomes" id="UP000031535"/>
    </source>
</evidence>
<name>A0A0C2IFI6_9PSED</name>
<sequence length="44" mass="4650">MWGKESEHAFVSNAGSTRPLQIAVAMAPTPFFSGVRGFGSGHQT</sequence>
<reference evidence="1 2" key="1">
    <citation type="submission" date="2015-01" db="EMBL/GenBank/DDBJ databases">
        <title>Complete genome of Pseudomonas batumici UCM B-321 producer of the batumin antibiotic with strong antistaphilococcal and potential anticancer activity.</title>
        <authorList>
            <person name="Klochko V.V."/>
            <person name="Zelena L.B."/>
            <person name="Elena K.A."/>
            <person name="Reva O.N."/>
        </authorList>
    </citation>
    <scope>NUCLEOTIDE SEQUENCE [LARGE SCALE GENOMIC DNA]</scope>
    <source>
        <strain evidence="1 2">UCM B-321</strain>
    </source>
</reference>
<dbReference type="STRING" id="226910.UCMB321_0122"/>
<organism evidence="1 2">
    <name type="scientific">Pseudomonas batumici</name>
    <dbReference type="NCBI Taxonomy" id="226910"/>
    <lineage>
        <taxon>Bacteria</taxon>
        <taxon>Pseudomonadati</taxon>
        <taxon>Pseudomonadota</taxon>
        <taxon>Gammaproteobacteria</taxon>
        <taxon>Pseudomonadales</taxon>
        <taxon>Pseudomonadaceae</taxon>
        <taxon>Pseudomonas</taxon>
    </lineage>
</organism>
<evidence type="ECO:0000313" key="1">
    <source>
        <dbReference type="EMBL" id="KIH85755.1"/>
    </source>
</evidence>
<comment type="caution">
    <text evidence="1">The sequence shown here is derived from an EMBL/GenBank/DDBJ whole genome shotgun (WGS) entry which is preliminary data.</text>
</comment>
<proteinExistence type="predicted"/>
<dbReference type="AlphaFoldDB" id="A0A0C2IFI6"/>
<protein>
    <submittedName>
        <fullName evidence="1">Uncharacterized protein</fullName>
    </submittedName>
</protein>
<dbReference type="PATRIC" id="fig|226910.6.peg.123"/>